<reference evidence="1 2" key="1">
    <citation type="submission" date="2024-02" db="EMBL/GenBank/DDBJ databases">
        <authorList>
            <person name="Chen Y."/>
            <person name="Shah S."/>
            <person name="Dougan E. K."/>
            <person name="Thang M."/>
            <person name="Chan C."/>
        </authorList>
    </citation>
    <scope>NUCLEOTIDE SEQUENCE [LARGE SCALE GENOMIC DNA]</scope>
</reference>
<name>A0ABP0SGR8_9DINO</name>
<gene>
    <name evidence="1" type="ORF">CCMP2556_LOCUS51713</name>
</gene>
<accession>A0ABP0SGR8</accession>
<protein>
    <submittedName>
        <fullName evidence="1">Uncharacterized protein</fullName>
    </submittedName>
</protein>
<dbReference type="Proteomes" id="UP001642484">
    <property type="component" value="Unassembled WGS sequence"/>
</dbReference>
<comment type="caution">
    <text evidence="1">The sequence shown here is derived from an EMBL/GenBank/DDBJ whole genome shotgun (WGS) entry which is preliminary data.</text>
</comment>
<evidence type="ECO:0000313" key="2">
    <source>
        <dbReference type="Proteomes" id="UP001642484"/>
    </source>
</evidence>
<proteinExistence type="predicted"/>
<sequence length="159" mass="17946">MARESTQELGPSIWQIMQCSTILKEALEDVRAATKTCKQVDAGLQVLAAGLKRKQALRKKCHALWQRIRPKLVAYSVLWKIIDTHRRTEMNWEALRRLVATPKASEQKSEVEAHWDKVLRLVTTPKASECTTEVETDEEPLGAFFTMAVFTPLAPAVCA</sequence>
<keyword evidence="2" id="KW-1185">Reference proteome</keyword>
<dbReference type="EMBL" id="CAXAMN010027561">
    <property type="protein sequence ID" value="CAK9111424.1"/>
    <property type="molecule type" value="Genomic_DNA"/>
</dbReference>
<evidence type="ECO:0000313" key="1">
    <source>
        <dbReference type="EMBL" id="CAK9111424.1"/>
    </source>
</evidence>
<organism evidence="1 2">
    <name type="scientific">Durusdinium trenchii</name>
    <dbReference type="NCBI Taxonomy" id="1381693"/>
    <lineage>
        <taxon>Eukaryota</taxon>
        <taxon>Sar</taxon>
        <taxon>Alveolata</taxon>
        <taxon>Dinophyceae</taxon>
        <taxon>Suessiales</taxon>
        <taxon>Symbiodiniaceae</taxon>
        <taxon>Durusdinium</taxon>
    </lineage>
</organism>